<dbReference type="EMBL" id="BLPG01000001">
    <property type="protein sequence ID" value="GFJ92680.1"/>
    <property type="molecule type" value="Genomic_DNA"/>
</dbReference>
<keyword evidence="2" id="KW-0238">DNA-binding</keyword>
<dbReference type="InterPro" id="IPR016032">
    <property type="entry name" value="Sig_transdc_resp-reg_C-effctor"/>
</dbReference>
<dbReference type="GO" id="GO:0006355">
    <property type="term" value="P:regulation of DNA-templated transcription"/>
    <property type="evidence" value="ECO:0007669"/>
    <property type="project" value="InterPro"/>
</dbReference>
<feature type="domain" description="Bacterial transcriptional activator" evidence="4">
    <location>
        <begin position="108"/>
        <end position="251"/>
    </location>
</feature>
<comment type="caution">
    <text evidence="5">The sequence shown here is derived from an EMBL/GenBank/DDBJ whole genome shotgun (WGS) entry which is preliminary data.</text>
</comment>
<dbReference type="Gene3D" id="1.25.40.10">
    <property type="entry name" value="Tetratricopeptide repeat domain"/>
    <property type="match status" value="1"/>
</dbReference>
<protein>
    <recommendedName>
        <fullName evidence="7">OmpR/PhoB-type domain-containing protein</fullName>
    </recommendedName>
</protein>
<organism evidence="5 6">
    <name type="scientific">Phytohabitans rumicis</name>
    <dbReference type="NCBI Taxonomy" id="1076125"/>
    <lineage>
        <taxon>Bacteria</taxon>
        <taxon>Bacillati</taxon>
        <taxon>Actinomycetota</taxon>
        <taxon>Actinomycetes</taxon>
        <taxon>Micromonosporales</taxon>
        <taxon>Micromonosporaceae</taxon>
    </lineage>
</organism>
<evidence type="ECO:0008006" key="7">
    <source>
        <dbReference type="Google" id="ProtNLM"/>
    </source>
</evidence>
<dbReference type="SMART" id="SM01043">
    <property type="entry name" value="BTAD"/>
    <property type="match status" value="1"/>
</dbReference>
<keyword evidence="6" id="KW-1185">Reference proteome</keyword>
<dbReference type="GO" id="GO:0003677">
    <property type="term" value="F:DNA binding"/>
    <property type="evidence" value="ECO:0007669"/>
    <property type="project" value="UniProtKB-KW"/>
</dbReference>
<dbReference type="PANTHER" id="PTHR35807">
    <property type="entry name" value="TRANSCRIPTIONAL REGULATOR REDD-RELATED"/>
    <property type="match status" value="1"/>
</dbReference>
<dbReference type="InterPro" id="IPR001867">
    <property type="entry name" value="OmpR/PhoB-type_DNA-bd"/>
</dbReference>
<evidence type="ECO:0000313" key="5">
    <source>
        <dbReference type="EMBL" id="GFJ92680.1"/>
    </source>
</evidence>
<proteinExistence type="inferred from homology"/>
<evidence type="ECO:0000256" key="2">
    <source>
        <dbReference type="ARBA" id="ARBA00023125"/>
    </source>
</evidence>
<sequence length="257" mass="28907">MPDTEPILVCLLGTFRLVKHGEAMSLRHGGKMESLLCALALGRRQSASRDTLLDAVWPEGEPGRRTNQSLNTLVHDLRRILADALSGRSPVLRTDDGYRLNLAAGIAVDTVRFDHHIAAAADRLAAGDEVAALAHYEQAVMLYRGDLCSGGDLRLLIERERLRAQYLNTLAHLADHAFATRRYDTALRHAQQLLTYDPCREDAHRVVMRCFARLGQRSAGMQQYRLCRSVLREAFQAVPERATDELFDRLRLEPDRV</sequence>
<dbReference type="SMART" id="SM00862">
    <property type="entry name" value="Trans_reg_C"/>
    <property type="match status" value="1"/>
</dbReference>
<reference evidence="5 6" key="1">
    <citation type="submission" date="2020-03" db="EMBL/GenBank/DDBJ databases">
        <title>Whole genome shotgun sequence of Phytohabitans rumicis NBRC 108638.</title>
        <authorList>
            <person name="Komaki H."/>
            <person name="Tamura T."/>
        </authorList>
    </citation>
    <scope>NUCLEOTIDE SEQUENCE [LARGE SCALE GENOMIC DNA]</scope>
    <source>
        <strain evidence="5 6">NBRC 108638</strain>
    </source>
</reference>
<evidence type="ECO:0000256" key="1">
    <source>
        <dbReference type="ARBA" id="ARBA00005820"/>
    </source>
</evidence>
<evidence type="ECO:0000313" key="6">
    <source>
        <dbReference type="Proteomes" id="UP000482960"/>
    </source>
</evidence>
<name>A0A6V8LAN7_9ACTN</name>
<feature type="domain" description="OmpR/PhoB-type" evidence="3">
    <location>
        <begin position="21"/>
        <end position="100"/>
    </location>
</feature>
<dbReference type="Pfam" id="PF03704">
    <property type="entry name" value="BTAD"/>
    <property type="match status" value="1"/>
</dbReference>
<comment type="similarity">
    <text evidence="1">Belongs to the AfsR/DnrI/RedD regulatory family.</text>
</comment>
<accession>A0A6V8LAN7</accession>
<dbReference type="Pfam" id="PF00486">
    <property type="entry name" value="Trans_reg_C"/>
    <property type="match status" value="1"/>
</dbReference>
<reference evidence="5 6" key="2">
    <citation type="submission" date="2020-03" db="EMBL/GenBank/DDBJ databases">
        <authorList>
            <person name="Ichikawa N."/>
            <person name="Kimura A."/>
            <person name="Kitahashi Y."/>
            <person name="Uohara A."/>
        </authorList>
    </citation>
    <scope>NUCLEOTIDE SEQUENCE [LARGE SCALE GENOMIC DNA]</scope>
    <source>
        <strain evidence="5 6">NBRC 108638</strain>
    </source>
</reference>
<dbReference type="InterPro" id="IPR036388">
    <property type="entry name" value="WH-like_DNA-bd_sf"/>
</dbReference>
<dbReference type="SUPFAM" id="SSF46894">
    <property type="entry name" value="C-terminal effector domain of the bipartite response regulators"/>
    <property type="match status" value="1"/>
</dbReference>
<gene>
    <name evidence="5" type="ORF">Prum_063220</name>
</gene>
<dbReference type="AlphaFoldDB" id="A0A6V8LAN7"/>
<dbReference type="Gene3D" id="1.10.10.10">
    <property type="entry name" value="Winged helix-like DNA-binding domain superfamily/Winged helix DNA-binding domain"/>
    <property type="match status" value="1"/>
</dbReference>
<dbReference type="InterPro" id="IPR005158">
    <property type="entry name" value="BTAD"/>
</dbReference>
<dbReference type="SUPFAM" id="SSF48452">
    <property type="entry name" value="TPR-like"/>
    <property type="match status" value="1"/>
</dbReference>
<evidence type="ECO:0000259" key="4">
    <source>
        <dbReference type="SMART" id="SM01043"/>
    </source>
</evidence>
<dbReference type="InterPro" id="IPR051677">
    <property type="entry name" value="AfsR-DnrI-RedD_regulator"/>
</dbReference>
<evidence type="ECO:0000259" key="3">
    <source>
        <dbReference type="SMART" id="SM00862"/>
    </source>
</evidence>
<dbReference type="Proteomes" id="UP000482960">
    <property type="component" value="Unassembled WGS sequence"/>
</dbReference>
<dbReference type="InterPro" id="IPR011990">
    <property type="entry name" value="TPR-like_helical_dom_sf"/>
</dbReference>
<dbReference type="GO" id="GO:0000160">
    <property type="term" value="P:phosphorelay signal transduction system"/>
    <property type="evidence" value="ECO:0007669"/>
    <property type="project" value="InterPro"/>
</dbReference>